<evidence type="ECO:0000313" key="3">
    <source>
        <dbReference type="Proteomes" id="UP001611075"/>
    </source>
</evidence>
<dbReference type="RefSeq" id="WP_396680589.1">
    <property type="nucleotide sequence ID" value="NZ_JBIRPU010000010.1"/>
</dbReference>
<proteinExistence type="predicted"/>
<protein>
    <submittedName>
        <fullName evidence="2">Uncharacterized protein</fullName>
    </submittedName>
</protein>
<dbReference type="EMBL" id="JBIRPU010000010">
    <property type="protein sequence ID" value="MFI0794361.1"/>
    <property type="molecule type" value="Genomic_DNA"/>
</dbReference>
<feature type="region of interest" description="Disordered" evidence="1">
    <location>
        <begin position="1"/>
        <end position="21"/>
    </location>
</feature>
<evidence type="ECO:0000313" key="2">
    <source>
        <dbReference type="EMBL" id="MFI0794361.1"/>
    </source>
</evidence>
<organism evidence="2 3">
    <name type="scientific">Micromonospora rubida</name>
    <dbReference type="NCBI Taxonomy" id="2697657"/>
    <lineage>
        <taxon>Bacteria</taxon>
        <taxon>Bacillati</taxon>
        <taxon>Actinomycetota</taxon>
        <taxon>Actinomycetes</taxon>
        <taxon>Micromonosporales</taxon>
        <taxon>Micromonosporaceae</taxon>
        <taxon>Micromonospora</taxon>
    </lineage>
</organism>
<feature type="compositionally biased region" description="Gly residues" evidence="1">
    <location>
        <begin position="1"/>
        <end position="11"/>
    </location>
</feature>
<comment type="caution">
    <text evidence="2">The sequence shown here is derived from an EMBL/GenBank/DDBJ whole genome shotgun (WGS) entry which is preliminary data.</text>
</comment>
<name>A0ABW7SKY7_9ACTN</name>
<sequence length="62" mass="6520">MTSTGSGGRAMGCGRRPSDEYGVVQWNPSKKKIYVEFLGDASTDTTFSLVDRGGSDSNCAPA</sequence>
<keyword evidence="3" id="KW-1185">Reference proteome</keyword>
<accession>A0ABW7SKY7</accession>
<evidence type="ECO:0000256" key="1">
    <source>
        <dbReference type="SAM" id="MobiDB-lite"/>
    </source>
</evidence>
<dbReference type="Proteomes" id="UP001611075">
    <property type="component" value="Unassembled WGS sequence"/>
</dbReference>
<gene>
    <name evidence="2" type="ORF">ACH4OY_17005</name>
</gene>
<reference evidence="2 3" key="1">
    <citation type="submission" date="2024-10" db="EMBL/GenBank/DDBJ databases">
        <title>The Natural Products Discovery Center: Release of the First 8490 Sequenced Strains for Exploring Actinobacteria Biosynthetic Diversity.</title>
        <authorList>
            <person name="Kalkreuter E."/>
            <person name="Kautsar S.A."/>
            <person name="Yang D."/>
            <person name="Bader C.D."/>
            <person name="Teijaro C.N."/>
            <person name="Fluegel L."/>
            <person name="Davis C.M."/>
            <person name="Simpson J.R."/>
            <person name="Lauterbach L."/>
            <person name="Steele A.D."/>
            <person name="Gui C."/>
            <person name="Meng S."/>
            <person name="Li G."/>
            <person name="Viehrig K."/>
            <person name="Ye F."/>
            <person name="Su P."/>
            <person name="Kiefer A.F."/>
            <person name="Nichols A."/>
            <person name="Cepeda A.J."/>
            <person name="Yan W."/>
            <person name="Fan B."/>
            <person name="Jiang Y."/>
            <person name="Adhikari A."/>
            <person name="Zheng C.-J."/>
            <person name="Schuster L."/>
            <person name="Cowan T.M."/>
            <person name="Smanski M.J."/>
            <person name="Chevrette M.G."/>
            <person name="De Carvalho L.P.S."/>
            <person name="Shen B."/>
        </authorList>
    </citation>
    <scope>NUCLEOTIDE SEQUENCE [LARGE SCALE GENOMIC DNA]</scope>
    <source>
        <strain evidence="2 3">NPDC021253</strain>
    </source>
</reference>